<feature type="region of interest" description="Disordered" evidence="1">
    <location>
        <begin position="133"/>
        <end position="190"/>
    </location>
</feature>
<feature type="region of interest" description="Disordered" evidence="1">
    <location>
        <begin position="235"/>
        <end position="276"/>
    </location>
</feature>
<sequence length="302" mass="34250">MYELSLEKCVYDPTENERSDRFTNGQKKSFSSEKNYSDLQITNIYCTRKDVHKRYECDFENCFRIKERRAGEICNACVLLVKRWKKLPSGTNRHWHHVVDARAGPGIKSTTKLKSKQQLSPTMGKYKSPLKTRKSLYSTPSSSPTSFFDESSINEDSCDKDMFSDSEESEEEIAVPTLQKPNKQKRKSTDPRISPFLDLTYWKKTQVCCGIIFKGMNGEVLVDPQLLQPCWSCTKGSKSRPAELRRSQSTDDTESTTSSNSYSDMDSISENSPPDLTLATFPCDNTSAVSSFTQPPPLALEC</sequence>
<dbReference type="AlphaFoldDB" id="A0A6J8ERE8"/>
<name>A0A6J8ERE8_MYTCO</name>
<dbReference type="Pfam" id="PF15396">
    <property type="entry name" value="FAM60A"/>
    <property type="match status" value="1"/>
</dbReference>
<feature type="compositionally biased region" description="Acidic residues" evidence="1">
    <location>
        <begin position="164"/>
        <end position="173"/>
    </location>
</feature>
<accession>A0A6J8ERE8</accession>
<evidence type="ECO:0000313" key="2">
    <source>
        <dbReference type="EMBL" id="CAC5422252.1"/>
    </source>
</evidence>
<dbReference type="PANTHER" id="PTHR13422">
    <property type="entry name" value="SIN3-HDAC COMPLEX-ASSOCIATED FACTOR"/>
    <property type="match status" value="1"/>
</dbReference>
<protein>
    <submittedName>
        <fullName evidence="2">SIN3-HDAC complex-associated factor</fullName>
    </submittedName>
</protein>
<organism evidence="2 3">
    <name type="scientific">Mytilus coruscus</name>
    <name type="common">Sea mussel</name>
    <dbReference type="NCBI Taxonomy" id="42192"/>
    <lineage>
        <taxon>Eukaryota</taxon>
        <taxon>Metazoa</taxon>
        <taxon>Spiralia</taxon>
        <taxon>Lophotrochozoa</taxon>
        <taxon>Mollusca</taxon>
        <taxon>Bivalvia</taxon>
        <taxon>Autobranchia</taxon>
        <taxon>Pteriomorphia</taxon>
        <taxon>Mytilida</taxon>
        <taxon>Mytiloidea</taxon>
        <taxon>Mytilidae</taxon>
        <taxon>Mytilinae</taxon>
        <taxon>Mytilus</taxon>
    </lineage>
</organism>
<dbReference type="OrthoDB" id="10023333at2759"/>
<dbReference type="GO" id="GO:0030336">
    <property type="term" value="P:negative regulation of cell migration"/>
    <property type="evidence" value="ECO:0007669"/>
    <property type="project" value="TreeGrafter"/>
</dbReference>
<dbReference type="EMBL" id="CACVKT020009531">
    <property type="protein sequence ID" value="CAC5422252.1"/>
    <property type="molecule type" value="Genomic_DNA"/>
</dbReference>
<feature type="compositionally biased region" description="Low complexity" evidence="1">
    <location>
        <begin position="255"/>
        <end position="269"/>
    </location>
</feature>
<dbReference type="GO" id="GO:0070822">
    <property type="term" value="C:Sin3-type complex"/>
    <property type="evidence" value="ECO:0007669"/>
    <property type="project" value="TreeGrafter"/>
</dbReference>
<dbReference type="PANTHER" id="PTHR13422:SF12">
    <property type="entry name" value="SIN3-HDAC COMPLEX-ASSOCIATED FACTOR"/>
    <property type="match status" value="1"/>
</dbReference>
<feature type="compositionally biased region" description="Low complexity" evidence="1">
    <location>
        <begin position="138"/>
        <end position="151"/>
    </location>
</feature>
<evidence type="ECO:0000256" key="1">
    <source>
        <dbReference type="SAM" id="MobiDB-lite"/>
    </source>
</evidence>
<dbReference type="InterPro" id="IPR026065">
    <property type="entry name" value="FAM60A"/>
</dbReference>
<gene>
    <name evidence="2" type="ORF">MCOR_54312</name>
</gene>
<feature type="compositionally biased region" description="Basic and acidic residues" evidence="1">
    <location>
        <begin position="240"/>
        <end position="249"/>
    </location>
</feature>
<keyword evidence="3" id="KW-1185">Reference proteome</keyword>
<dbReference type="Proteomes" id="UP000507470">
    <property type="component" value="Unassembled WGS sequence"/>
</dbReference>
<reference evidence="2 3" key="1">
    <citation type="submission" date="2020-06" db="EMBL/GenBank/DDBJ databases">
        <authorList>
            <person name="Li R."/>
            <person name="Bekaert M."/>
        </authorList>
    </citation>
    <scope>NUCLEOTIDE SEQUENCE [LARGE SCALE GENOMIC DNA]</scope>
    <source>
        <strain evidence="3">wild</strain>
    </source>
</reference>
<evidence type="ECO:0000313" key="3">
    <source>
        <dbReference type="Proteomes" id="UP000507470"/>
    </source>
</evidence>
<proteinExistence type="predicted"/>